<evidence type="ECO:0000313" key="10">
    <source>
        <dbReference type="EMBL" id="KXB08450.1"/>
    </source>
</evidence>
<feature type="transmembrane region" description="Helical" evidence="8">
    <location>
        <begin position="7"/>
        <end position="40"/>
    </location>
</feature>
<sequence>MKLISKILLLVISIILFIIPTYKVSFGIWFCFFPILYLITKSSPKEYLIYAILFSLITTYNLYWIKDYQTKAFFEAAGIWFFYLLVILLISKLIYEKLGNNLIFVFTPPVFYALFQHIHINSLEPFWLNIGFVQSNSAPLIWYIGGVGITFLILLFGSLLASFFSQKKKWKLVLIVFLVIIVMSSLLFSSLKNYDSDEKIKVGIVQLKNRRSWKWRVEHTDLLIERYKELTLSLRNFNPDLVVWPEYAIPADVYNNEELKRKIALISKDLNCTLVIGSLEWGKGRNHTDNVLVFNKGKLVGKQDALVVFPTDPTDPIALEGSTKKLFRTDKGNFTVNLCYEEVTSRVVRKKTSEANYLIFMSNNQDMFSEKSKYLSSLYSKLRSAENKRFGIRSSNHGYSQLISPTGKVIIRTKEQILKGEIPLIELKRSFYSKYGNLIINLIILLYFISLVNKVWLKKHKFS</sequence>
<evidence type="ECO:0000256" key="3">
    <source>
        <dbReference type="ARBA" id="ARBA00022679"/>
    </source>
</evidence>
<keyword evidence="7" id="KW-0012">Acyltransferase</keyword>
<feature type="domain" description="CN hydrolase" evidence="9">
    <location>
        <begin position="200"/>
        <end position="429"/>
    </location>
</feature>
<keyword evidence="6 8" id="KW-0472">Membrane</keyword>
<keyword evidence="2" id="KW-1003">Cell membrane</keyword>
<evidence type="ECO:0000256" key="2">
    <source>
        <dbReference type="ARBA" id="ARBA00022475"/>
    </source>
</evidence>
<comment type="caution">
    <text evidence="10">The sequence shown here is derived from an EMBL/GenBank/DDBJ whole genome shotgun (WGS) entry which is preliminary data.</text>
</comment>
<dbReference type="Pfam" id="PF00795">
    <property type="entry name" value="CN_hydrolase"/>
    <property type="match status" value="1"/>
</dbReference>
<evidence type="ECO:0000259" key="9">
    <source>
        <dbReference type="PROSITE" id="PS50263"/>
    </source>
</evidence>
<reference evidence="10 11" key="1">
    <citation type="journal article" date="2016" name="Sci. Rep.">
        <title>Metabolic traits of an uncultured archaeal lineage -MSBL1- from brine pools of the Red Sea.</title>
        <authorList>
            <person name="Mwirichia R."/>
            <person name="Alam I."/>
            <person name="Rashid M."/>
            <person name="Vinu M."/>
            <person name="Ba-Alawi W."/>
            <person name="Anthony Kamau A."/>
            <person name="Kamanda Ngugi D."/>
            <person name="Goker M."/>
            <person name="Klenk H.P."/>
            <person name="Bajic V."/>
            <person name="Stingl U."/>
        </authorList>
    </citation>
    <scope>NUCLEOTIDE SEQUENCE [LARGE SCALE GENOMIC DNA]</scope>
    <source>
        <strain evidence="10">SCGC-AAA382N08</strain>
    </source>
</reference>
<dbReference type="Gene3D" id="3.60.110.10">
    <property type="entry name" value="Carbon-nitrogen hydrolase"/>
    <property type="match status" value="1"/>
</dbReference>
<keyword evidence="4 8" id="KW-0812">Transmembrane</keyword>
<evidence type="ECO:0000256" key="6">
    <source>
        <dbReference type="ARBA" id="ARBA00023136"/>
    </source>
</evidence>
<dbReference type="PANTHER" id="PTHR38686:SF1">
    <property type="entry name" value="APOLIPOPROTEIN N-ACYLTRANSFERASE"/>
    <property type="match status" value="1"/>
</dbReference>
<evidence type="ECO:0000256" key="1">
    <source>
        <dbReference type="ARBA" id="ARBA00004651"/>
    </source>
</evidence>
<gene>
    <name evidence="10" type="ORF">AKJ56_01300</name>
</gene>
<dbReference type="PANTHER" id="PTHR38686">
    <property type="entry name" value="APOLIPOPROTEIN N-ACYLTRANSFERASE"/>
    <property type="match status" value="1"/>
</dbReference>
<dbReference type="InterPro" id="IPR003010">
    <property type="entry name" value="C-N_Hydrolase"/>
</dbReference>
<evidence type="ECO:0000313" key="11">
    <source>
        <dbReference type="Proteomes" id="UP000070175"/>
    </source>
</evidence>
<feature type="transmembrane region" description="Helical" evidence="8">
    <location>
        <begin position="438"/>
        <end position="457"/>
    </location>
</feature>
<dbReference type="InterPro" id="IPR036526">
    <property type="entry name" value="C-N_Hydrolase_sf"/>
</dbReference>
<dbReference type="Proteomes" id="UP000070175">
    <property type="component" value="Unassembled WGS sequence"/>
</dbReference>
<keyword evidence="5 8" id="KW-1133">Transmembrane helix</keyword>
<name>A0A133VPT4_9EURY</name>
<dbReference type="AlphaFoldDB" id="A0A133VPT4"/>
<proteinExistence type="predicted"/>
<dbReference type="GO" id="GO:0005886">
    <property type="term" value="C:plasma membrane"/>
    <property type="evidence" value="ECO:0007669"/>
    <property type="project" value="UniProtKB-SubCell"/>
</dbReference>
<comment type="subcellular location">
    <subcellularLocation>
        <location evidence="1">Cell membrane</location>
        <topology evidence="1">Multi-pass membrane protein</topology>
    </subcellularLocation>
</comment>
<dbReference type="SUPFAM" id="SSF56317">
    <property type="entry name" value="Carbon-nitrogen hydrolase"/>
    <property type="match status" value="1"/>
</dbReference>
<feature type="transmembrane region" description="Helical" evidence="8">
    <location>
        <begin position="47"/>
        <end position="65"/>
    </location>
</feature>
<organism evidence="10 11">
    <name type="scientific">candidate division MSBL1 archaeon SCGC-AAA382N08</name>
    <dbReference type="NCBI Taxonomy" id="1698285"/>
    <lineage>
        <taxon>Archaea</taxon>
        <taxon>Methanobacteriati</taxon>
        <taxon>Methanobacteriota</taxon>
        <taxon>candidate division MSBL1</taxon>
    </lineage>
</organism>
<evidence type="ECO:0000256" key="5">
    <source>
        <dbReference type="ARBA" id="ARBA00022989"/>
    </source>
</evidence>
<dbReference type="EMBL" id="LHYJ01000014">
    <property type="protein sequence ID" value="KXB08450.1"/>
    <property type="molecule type" value="Genomic_DNA"/>
</dbReference>
<dbReference type="GO" id="GO:0042158">
    <property type="term" value="P:lipoprotein biosynthetic process"/>
    <property type="evidence" value="ECO:0007669"/>
    <property type="project" value="InterPro"/>
</dbReference>
<dbReference type="InterPro" id="IPR004563">
    <property type="entry name" value="Apolipo_AcylTrfase"/>
</dbReference>
<feature type="transmembrane region" description="Helical" evidence="8">
    <location>
        <begin position="77"/>
        <end position="95"/>
    </location>
</feature>
<evidence type="ECO:0000256" key="8">
    <source>
        <dbReference type="SAM" id="Phobius"/>
    </source>
</evidence>
<dbReference type="PATRIC" id="fig|1698285.3.peg.136"/>
<keyword evidence="11" id="KW-1185">Reference proteome</keyword>
<keyword evidence="3" id="KW-0808">Transferase</keyword>
<evidence type="ECO:0000256" key="7">
    <source>
        <dbReference type="ARBA" id="ARBA00023315"/>
    </source>
</evidence>
<accession>A0A133VPT4</accession>
<dbReference type="PROSITE" id="PS50263">
    <property type="entry name" value="CN_HYDROLASE"/>
    <property type="match status" value="1"/>
</dbReference>
<evidence type="ECO:0000256" key="4">
    <source>
        <dbReference type="ARBA" id="ARBA00022692"/>
    </source>
</evidence>
<dbReference type="GO" id="GO:0016410">
    <property type="term" value="F:N-acyltransferase activity"/>
    <property type="evidence" value="ECO:0007669"/>
    <property type="project" value="InterPro"/>
</dbReference>
<feature type="transmembrane region" description="Helical" evidence="8">
    <location>
        <begin position="172"/>
        <end position="191"/>
    </location>
</feature>
<feature type="transmembrane region" description="Helical" evidence="8">
    <location>
        <begin position="140"/>
        <end position="160"/>
    </location>
</feature>
<protein>
    <recommendedName>
        <fullName evidence="9">CN hydrolase domain-containing protein</fullName>
    </recommendedName>
</protein>